<sequence length="35" mass="3709">MHEKASTAAMAVDATMHGYMISERLSAVATAGRSR</sequence>
<dbReference type="EMBL" id="JACCBX010000013">
    <property type="protein sequence ID" value="NYE08412.1"/>
    <property type="molecule type" value="Genomic_DNA"/>
</dbReference>
<gene>
    <name evidence="1" type="ORF">F4694_005256</name>
</gene>
<organism evidence="1 2">
    <name type="scientific">Neobacillus niacini</name>
    <dbReference type="NCBI Taxonomy" id="86668"/>
    <lineage>
        <taxon>Bacteria</taxon>
        <taxon>Bacillati</taxon>
        <taxon>Bacillota</taxon>
        <taxon>Bacilli</taxon>
        <taxon>Bacillales</taxon>
        <taxon>Bacillaceae</taxon>
        <taxon>Neobacillus</taxon>
    </lineage>
</organism>
<name>A0A852TI27_9BACI</name>
<reference evidence="2" key="1">
    <citation type="submission" date="2020-07" db="EMBL/GenBank/DDBJ databases">
        <authorList>
            <person name="Partida-Martinez L."/>
            <person name="Huntemann M."/>
            <person name="Clum A."/>
            <person name="Wang J."/>
            <person name="Palaniappan K."/>
            <person name="Ritter S."/>
            <person name="Chen I.-M."/>
            <person name="Stamatis D."/>
            <person name="Reddy T."/>
            <person name="O'Malley R."/>
            <person name="Daum C."/>
            <person name="Shapiro N."/>
            <person name="Ivanova N."/>
            <person name="Kyrpides N."/>
            <person name="Woyke T."/>
        </authorList>
    </citation>
    <scope>NUCLEOTIDE SEQUENCE [LARGE SCALE GENOMIC DNA]</scope>
    <source>
        <strain evidence="2">AT2.8</strain>
    </source>
</reference>
<evidence type="ECO:0000313" key="1">
    <source>
        <dbReference type="EMBL" id="NYE08412.1"/>
    </source>
</evidence>
<comment type="caution">
    <text evidence="1">The sequence shown here is derived from an EMBL/GenBank/DDBJ whole genome shotgun (WGS) entry which is preliminary data.</text>
</comment>
<protein>
    <submittedName>
        <fullName evidence="1">Uncharacterized protein</fullName>
    </submittedName>
</protein>
<reference evidence="2" key="2">
    <citation type="submission" date="2020-08" db="EMBL/GenBank/DDBJ databases">
        <title>The Agave Microbiome: Exploring the role of microbial communities in plant adaptations to desert environments.</title>
        <authorList>
            <person name="Partida-Martinez L.P."/>
        </authorList>
    </citation>
    <scope>NUCLEOTIDE SEQUENCE [LARGE SCALE GENOMIC DNA]</scope>
    <source>
        <strain evidence="2">AT2.8</strain>
    </source>
</reference>
<evidence type="ECO:0000313" key="2">
    <source>
        <dbReference type="Proteomes" id="UP000548423"/>
    </source>
</evidence>
<accession>A0A852TI27</accession>
<dbReference type="AlphaFoldDB" id="A0A852TI27"/>
<dbReference type="Proteomes" id="UP000548423">
    <property type="component" value="Unassembled WGS sequence"/>
</dbReference>
<proteinExistence type="predicted"/>